<keyword evidence="8 11" id="KW-1133">Transmembrane helix</keyword>
<sequence>MTRRRSVSRRLRRGLGLIGLIGTVLLLAAVAFFYSFTFTHLDPQAAILRAIKEMLEHVALPLVVLLVPVTIMVQRVIRQAFLPLEEAAAEIEAARGHERGFRIDASHMPAEALPFTDAVNDLLVRLDDAVMRQEAFAADVAHELRTPLALLSLELDRLDHEDAARLKNDVASMRRLIDQLMLLAQIDAAAAAQTPLEPVPLTEIATQVVGAVAPGIIADAKTIELDTGDHPPIVNIRREAVAAALRNLIENAARVTPVGGTIQVRVGPGAILAVRDEGPGLTPDRLSDLVQRHRRADHASKTGAGLGLAIVERIMAAHGGTLTTDPTLHELALRFPEP</sequence>
<dbReference type="Pfam" id="PF02518">
    <property type="entry name" value="HATPase_c"/>
    <property type="match status" value="1"/>
</dbReference>
<dbReference type="InterPro" id="IPR036097">
    <property type="entry name" value="HisK_dim/P_sf"/>
</dbReference>
<evidence type="ECO:0000256" key="1">
    <source>
        <dbReference type="ARBA" id="ARBA00000085"/>
    </source>
</evidence>
<evidence type="ECO:0000256" key="6">
    <source>
        <dbReference type="ARBA" id="ARBA00022692"/>
    </source>
</evidence>
<evidence type="ECO:0000259" key="12">
    <source>
        <dbReference type="PROSITE" id="PS50109"/>
    </source>
</evidence>
<accession>A0A292ZAQ8</accession>
<dbReference type="GO" id="GO:0000155">
    <property type="term" value="F:phosphorelay sensor kinase activity"/>
    <property type="evidence" value="ECO:0007669"/>
    <property type="project" value="InterPro"/>
</dbReference>
<dbReference type="RefSeq" id="WP_012049899.1">
    <property type="nucleotide sequence ID" value="NZ_BEWI01000030.1"/>
</dbReference>
<keyword evidence="4" id="KW-0597">Phosphoprotein</keyword>
<evidence type="ECO:0000256" key="4">
    <source>
        <dbReference type="ARBA" id="ARBA00022553"/>
    </source>
</evidence>
<comment type="catalytic activity">
    <reaction evidence="1">
        <text>ATP + protein L-histidine = ADP + protein N-phospho-L-histidine.</text>
        <dbReference type="EC" id="2.7.13.3"/>
    </reaction>
</comment>
<dbReference type="PANTHER" id="PTHR45436">
    <property type="entry name" value="SENSOR HISTIDINE KINASE YKOH"/>
    <property type="match status" value="1"/>
</dbReference>
<evidence type="ECO:0000256" key="8">
    <source>
        <dbReference type="ARBA" id="ARBA00022989"/>
    </source>
</evidence>
<dbReference type="Pfam" id="PF00512">
    <property type="entry name" value="HisKA"/>
    <property type="match status" value="1"/>
</dbReference>
<comment type="subcellular location">
    <subcellularLocation>
        <location evidence="2">Membrane</location>
        <topology evidence="2">Multi-pass membrane protein</topology>
    </subcellularLocation>
</comment>
<dbReference type="EMBL" id="BEWI01000030">
    <property type="protein sequence ID" value="GAY20036.1"/>
    <property type="molecule type" value="Genomic_DNA"/>
</dbReference>
<evidence type="ECO:0000313" key="13">
    <source>
        <dbReference type="EMBL" id="GAY20036.1"/>
    </source>
</evidence>
<dbReference type="EC" id="2.7.13.3" evidence="3"/>
<evidence type="ECO:0000256" key="2">
    <source>
        <dbReference type="ARBA" id="ARBA00004141"/>
    </source>
</evidence>
<keyword evidence="6 11" id="KW-0812">Transmembrane</keyword>
<keyword evidence="5" id="KW-0808">Transferase</keyword>
<proteinExistence type="predicted"/>
<dbReference type="AlphaFoldDB" id="A0A292ZAQ8"/>
<gene>
    <name evidence="13" type="ORF">SFOMI_0558</name>
</gene>
<evidence type="ECO:0000256" key="10">
    <source>
        <dbReference type="ARBA" id="ARBA00023136"/>
    </source>
</evidence>
<dbReference type="SMART" id="SM00388">
    <property type="entry name" value="HisKA"/>
    <property type="match status" value="1"/>
</dbReference>
<keyword evidence="7" id="KW-0418">Kinase</keyword>
<dbReference type="InterPro" id="IPR036890">
    <property type="entry name" value="HATPase_C_sf"/>
</dbReference>
<dbReference type="InterPro" id="IPR004358">
    <property type="entry name" value="Sig_transdc_His_kin-like_C"/>
</dbReference>
<keyword evidence="10 11" id="KW-0472">Membrane</keyword>
<dbReference type="Gene3D" id="1.10.287.130">
    <property type="match status" value="1"/>
</dbReference>
<protein>
    <recommendedName>
        <fullName evidence="3">histidine kinase</fullName>
        <ecNumber evidence="3">2.7.13.3</ecNumber>
    </recommendedName>
</protein>
<reference evidence="13 14" key="1">
    <citation type="journal article" date="2013" name="Biodegradation">
        <title>Occurrence of 4-tert-butylphenol (4-t-BP) biodegradation in an aquatic sample caused by the presence of Spirodela polyrrhiza and isolation of a 4-t-BP-utilizing bacterium.</title>
        <authorList>
            <person name="Ogata Y."/>
            <person name="Toyama T."/>
            <person name="Yu N."/>
            <person name="Wang X."/>
            <person name="Sei K."/>
            <person name="Ike M."/>
        </authorList>
    </citation>
    <scope>NUCLEOTIDE SEQUENCE [LARGE SCALE GENOMIC DNA]</scope>
    <source>
        <strain evidence="13 14">OMI</strain>
    </source>
</reference>
<dbReference type="InterPro" id="IPR050428">
    <property type="entry name" value="TCS_sensor_his_kinase"/>
</dbReference>
<dbReference type="Gene3D" id="3.30.565.10">
    <property type="entry name" value="Histidine kinase-like ATPase, C-terminal domain"/>
    <property type="match status" value="1"/>
</dbReference>
<name>A0A292ZAQ8_SPHSA</name>
<dbReference type="CDD" id="cd00075">
    <property type="entry name" value="HATPase"/>
    <property type="match status" value="1"/>
</dbReference>
<dbReference type="GO" id="GO:0005886">
    <property type="term" value="C:plasma membrane"/>
    <property type="evidence" value="ECO:0007669"/>
    <property type="project" value="TreeGrafter"/>
</dbReference>
<evidence type="ECO:0000313" key="14">
    <source>
        <dbReference type="Proteomes" id="UP000221538"/>
    </source>
</evidence>
<dbReference type="PANTHER" id="PTHR45436:SF15">
    <property type="entry name" value="SENSOR HISTIDINE KINASE CUSS"/>
    <property type="match status" value="1"/>
</dbReference>
<evidence type="ECO:0000256" key="3">
    <source>
        <dbReference type="ARBA" id="ARBA00012438"/>
    </source>
</evidence>
<comment type="caution">
    <text evidence="13">The sequence shown here is derived from an EMBL/GenBank/DDBJ whole genome shotgun (WGS) entry which is preliminary data.</text>
</comment>
<dbReference type="InterPro" id="IPR003661">
    <property type="entry name" value="HisK_dim/P_dom"/>
</dbReference>
<keyword evidence="9" id="KW-0902">Two-component regulatory system</keyword>
<feature type="transmembrane region" description="Helical" evidence="11">
    <location>
        <begin position="14"/>
        <end position="34"/>
    </location>
</feature>
<feature type="domain" description="Histidine kinase" evidence="12">
    <location>
        <begin position="139"/>
        <end position="338"/>
    </location>
</feature>
<reference evidence="13 14" key="2">
    <citation type="journal article" date="2013" name="Environ. Sci. Technol.">
        <title>The 4-tert-butylphenol-utilizing bacterium Sphingobium fuliginis OMI can degrade bisphenols via phenolic ring hydroxylation and meta-cleavage pathway.</title>
        <authorList>
            <person name="Ogata Y."/>
            <person name="Goda S."/>
            <person name="Toyama T."/>
            <person name="Sei K."/>
            <person name="Ike M."/>
        </authorList>
    </citation>
    <scope>NUCLEOTIDE SEQUENCE [LARGE SCALE GENOMIC DNA]</scope>
    <source>
        <strain evidence="13 14">OMI</strain>
    </source>
</reference>
<dbReference type="CDD" id="cd00082">
    <property type="entry name" value="HisKA"/>
    <property type="match status" value="1"/>
</dbReference>
<dbReference type="Proteomes" id="UP000221538">
    <property type="component" value="Unassembled WGS sequence"/>
</dbReference>
<dbReference type="PRINTS" id="PR00344">
    <property type="entry name" value="BCTRLSENSOR"/>
</dbReference>
<organism evidence="13 14">
    <name type="scientific">Sphingobium fuliginis (strain ATCC 27551)</name>
    <dbReference type="NCBI Taxonomy" id="336203"/>
    <lineage>
        <taxon>Bacteria</taxon>
        <taxon>Pseudomonadati</taxon>
        <taxon>Pseudomonadota</taxon>
        <taxon>Alphaproteobacteria</taxon>
        <taxon>Sphingomonadales</taxon>
        <taxon>Sphingomonadaceae</taxon>
        <taxon>Sphingobium</taxon>
    </lineage>
</organism>
<evidence type="ECO:0000256" key="7">
    <source>
        <dbReference type="ARBA" id="ARBA00022777"/>
    </source>
</evidence>
<dbReference type="InterPro" id="IPR005467">
    <property type="entry name" value="His_kinase_dom"/>
</dbReference>
<evidence type="ECO:0000256" key="5">
    <source>
        <dbReference type="ARBA" id="ARBA00022679"/>
    </source>
</evidence>
<evidence type="ECO:0000256" key="9">
    <source>
        <dbReference type="ARBA" id="ARBA00023012"/>
    </source>
</evidence>
<dbReference type="InterPro" id="IPR003594">
    <property type="entry name" value="HATPase_dom"/>
</dbReference>
<dbReference type="PROSITE" id="PS50109">
    <property type="entry name" value="HIS_KIN"/>
    <property type="match status" value="1"/>
</dbReference>
<evidence type="ECO:0000256" key="11">
    <source>
        <dbReference type="SAM" id="Phobius"/>
    </source>
</evidence>
<dbReference type="SMART" id="SM00387">
    <property type="entry name" value="HATPase_c"/>
    <property type="match status" value="1"/>
</dbReference>
<dbReference type="SUPFAM" id="SSF47384">
    <property type="entry name" value="Homodimeric domain of signal transducing histidine kinase"/>
    <property type="match status" value="1"/>
</dbReference>
<dbReference type="SUPFAM" id="SSF55874">
    <property type="entry name" value="ATPase domain of HSP90 chaperone/DNA topoisomerase II/histidine kinase"/>
    <property type="match status" value="1"/>
</dbReference>